<dbReference type="Proteomes" id="UP000325645">
    <property type="component" value="Unassembled WGS sequence"/>
</dbReference>
<name>A0A5E7W709_PSEFL</name>
<sequence length="60" mass="6777">MVERFRWQVCDSEFSAQKNSSSSTTASVLLLEQLKTLMLGIKLVSLRDLTLQNKADINMS</sequence>
<accession>A0A5E7W709</accession>
<dbReference type="EMBL" id="CABVJH010000003">
    <property type="protein sequence ID" value="VVQ30537.1"/>
    <property type="molecule type" value="Genomic_DNA"/>
</dbReference>
<proteinExistence type="predicted"/>
<evidence type="ECO:0000313" key="2">
    <source>
        <dbReference type="Proteomes" id="UP000325645"/>
    </source>
</evidence>
<gene>
    <name evidence="1" type="ORF">PS943_01881</name>
</gene>
<evidence type="ECO:0000313" key="1">
    <source>
        <dbReference type="EMBL" id="VVQ30537.1"/>
    </source>
</evidence>
<dbReference type="AlphaFoldDB" id="A0A5E7W709"/>
<protein>
    <submittedName>
        <fullName evidence="1">Uncharacterized protein</fullName>
    </submittedName>
</protein>
<reference evidence="1 2" key="1">
    <citation type="submission" date="2019-09" db="EMBL/GenBank/DDBJ databases">
        <authorList>
            <person name="Chandra G."/>
            <person name="Truman W A."/>
        </authorList>
    </citation>
    <scope>NUCLEOTIDE SEQUENCE [LARGE SCALE GENOMIC DNA]</scope>
    <source>
        <strain evidence="1">PS943</strain>
    </source>
</reference>
<organism evidence="1 2">
    <name type="scientific">Pseudomonas fluorescens</name>
    <dbReference type="NCBI Taxonomy" id="294"/>
    <lineage>
        <taxon>Bacteria</taxon>
        <taxon>Pseudomonadati</taxon>
        <taxon>Pseudomonadota</taxon>
        <taxon>Gammaproteobacteria</taxon>
        <taxon>Pseudomonadales</taxon>
        <taxon>Pseudomonadaceae</taxon>
        <taxon>Pseudomonas</taxon>
    </lineage>
</organism>